<accession>A0A0B8QFF5</accession>
<dbReference type="InterPro" id="IPR016162">
    <property type="entry name" value="Ald_DH_N"/>
</dbReference>
<evidence type="ECO:0000313" key="7">
    <source>
        <dbReference type="EMBL" id="GAM75807.1"/>
    </source>
</evidence>
<comment type="caution">
    <text evidence="7">The sequence shown here is derived from an EMBL/GenBank/DDBJ whole genome shotgun (WGS) entry which is preliminary data.</text>
</comment>
<dbReference type="SUPFAM" id="SSF53720">
    <property type="entry name" value="ALDH-like"/>
    <property type="match status" value="1"/>
</dbReference>
<dbReference type="InterPro" id="IPR015590">
    <property type="entry name" value="Aldehyde_DH_dom"/>
</dbReference>
<dbReference type="GO" id="GO:0003842">
    <property type="term" value="F:L-glutamate gamma-semialdehyde dehydrogenase activity"/>
    <property type="evidence" value="ECO:0007669"/>
    <property type="project" value="UniProtKB-EC"/>
</dbReference>
<reference evidence="7 8" key="2">
    <citation type="submission" date="2015-01" db="EMBL/GenBank/DDBJ databases">
        <authorList>
            <consortium name="NBRP consortium"/>
            <person name="Sawabe T."/>
            <person name="Meirelles P."/>
            <person name="Feng G."/>
            <person name="Sayaka M."/>
            <person name="Hattori M."/>
            <person name="Ohkuma M."/>
        </authorList>
    </citation>
    <scope>NUCLEOTIDE SEQUENCE [LARGE SCALE GENOMIC DNA]</scope>
    <source>
        <strain evidence="8">JCM 19241</strain>
    </source>
</reference>
<dbReference type="Gene3D" id="3.40.605.10">
    <property type="entry name" value="Aldehyde Dehydrogenase, Chain A, domain 1"/>
    <property type="match status" value="1"/>
</dbReference>
<dbReference type="Proteomes" id="UP000031666">
    <property type="component" value="Unassembled WGS sequence"/>
</dbReference>
<comment type="catalytic activity">
    <reaction evidence="5">
        <text>L-glutamate 5-semialdehyde + NAD(+) + H2O = L-glutamate + NADH + 2 H(+)</text>
        <dbReference type="Rhea" id="RHEA:30235"/>
        <dbReference type="ChEBI" id="CHEBI:15377"/>
        <dbReference type="ChEBI" id="CHEBI:15378"/>
        <dbReference type="ChEBI" id="CHEBI:29985"/>
        <dbReference type="ChEBI" id="CHEBI:57540"/>
        <dbReference type="ChEBI" id="CHEBI:57945"/>
        <dbReference type="ChEBI" id="CHEBI:58066"/>
        <dbReference type="EC" id="1.2.1.88"/>
    </reaction>
</comment>
<evidence type="ECO:0000256" key="2">
    <source>
        <dbReference type="ARBA" id="ARBA00012884"/>
    </source>
</evidence>
<reference evidence="7 8" key="1">
    <citation type="submission" date="2015-01" db="EMBL/GenBank/DDBJ databases">
        <title>Vibrio sp. C94 JCM 19241 whole genome shotgun sequence.</title>
        <authorList>
            <person name="Sawabe T."/>
            <person name="Meirelles P."/>
            <person name="Feng G."/>
            <person name="Sayaka M."/>
            <person name="Hattori M."/>
            <person name="Ohkuma M."/>
        </authorList>
    </citation>
    <scope>NUCLEOTIDE SEQUENCE [LARGE SCALE GENOMIC DNA]</scope>
    <source>
        <strain evidence="8">JCM 19241</strain>
    </source>
</reference>
<dbReference type="InterPro" id="IPR016163">
    <property type="entry name" value="Ald_DH_C"/>
</dbReference>
<dbReference type="InterPro" id="IPR016160">
    <property type="entry name" value="Ald_DH_CS_CYS"/>
</dbReference>
<evidence type="ECO:0000256" key="3">
    <source>
        <dbReference type="ARBA" id="ARBA00023002"/>
    </source>
</evidence>
<dbReference type="EMBL" id="BBSC01000005">
    <property type="protein sequence ID" value="GAM75807.1"/>
    <property type="molecule type" value="Genomic_DNA"/>
</dbReference>
<evidence type="ECO:0000259" key="6">
    <source>
        <dbReference type="Pfam" id="PF00171"/>
    </source>
</evidence>
<evidence type="ECO:0000256" key="5">
    <source>
        <dbReference type="ARBA" id="ARBA00048142"/>
    </source>
</evidence>
<evidence type="ECO:0000256" key="4">
    <source>
        <dbReference type="ARBA" id="ARBA00023027"/>
    </source>
</evidence>
<gene>
    <name evidence="7" type="ORF">JCM19241_105</name>
</gene>
<dbReference type="FunFam" id="3.40.309.10:FF:000005">
    <property type="entry name" value="1-pyrroline-5-carboxylate dehydrogenase 1"/>
    <property type="match status" value="1"/>
</dbReference>
<dbReference type="Pfam" id="PF00171">
    <property type="entry name" value="Aldedh"/>
    <property type="match status" value="1"/>
</dbReference>
<sequence length="203" mass="22189">MIVDSTALPEQVVRDVVRSAFASAGQRCSALRVLFVQKDIAPRITSLIKGAMDELRVGKPHLHSTDVGPVIDQTAQAKLLQHIEKMRNSQKVIAEVKLDEECNQGTFVAPTAIEISDISILEEEQFGPILHIVTFKANELAPVIEQINATGFGLTMGVHSRNETTYRWIEQNARVGNCYINRDQVGAVVGVQPFGGQGLSARS</sequence>
<keyword evidence="3 7" id="KW-0560">Oxidoreductase</keyword>
<keyword evidence="4" id="KW-0520">NAD</keyword>
<proteinExistence type="predicted"/>
<comment type="pathway">
    <text evidence="1">Amino-acid degradation; L-proline degradation into L-glutamate; L-glutamate from L-proline: step 2/2.</text>
</comment>
<dbReference type="Gene3D" id="3.40.309.10">
    <property type="entry name" value="Aldehyde Dehydrogenase, Chain A, domain 2"/>
    <property type="match status" value="1"/>
</dbReference>
<protein>
    <recommendedName>
        <fullName evidence="2">L-glutamate gamma-semialdehyde dehydrogenase</fullName>
        <ecNumber evidence="2">1.2.1.88</ecNumber>
    </recommendedName>
</protein>
<dbReference type="PANTHER" id="PTHR42862">
    <property type="entry name" value="DELTA-1-PYRROLINE-5-CARBOXYLATE DEHYDROGENASE 1, ISOFORM A-RELATED"/>
    <property type="match status" value="1"/>
</dbReference>
<organism evidence="7 8">
    <name type="scientific">Vibrio ishigakensis</name>
    <dbReference type="NCBI Taxonomy" id="1481914"/>
    <lineage>
        <taxon>Bacteria</taxon>
        <taxon>Pseudomonadati</taxon>
        <taxon>Pseudomonadota</taxon>
        <taxon>Gammaproteobacteria</taxon>
        <taxon>Vibrionales</taxon>
        <taxon>Vibrionaceae</taxon>
        <taxon>Vibrio</taxon>
    </lineage>
</organism>
<name>A0A0B8QFF5_9VIBR</name>
<feature type="domain" description="Aldehyde dehydrogenase" evidence="6">
    <location>
        <begin position="2"/>
        <end position="200"/>
    </location>
</feature>
<dbReference type="PROSITE" id="PS00070">
    <property type="entry name" value="ALDEHYDE_DEHYDR_CYS"/>
    <property type="match status" value="1"/>
</dbReference>
<evidence type="ECO:0000313" key="8">
    <source>
        <dbReference type="Proteomes" id="UP000031666"/>
    </source>
</evidence>
<dbReference type="STRING" id="1481914.JCM19241_105"/>
<dbReference type="GO" id="GO:0004657">
    <property type="term" value="F:proline dehydrogenase activity"/>
    <property type="evidence" value="ECO:0007669"/>
    <property type="project" value="UniProtKB-ARBA"/>
</dbReference>
<dbReference type="InterPro" id="IPR050485">
    <property type="entry name" value="Proline_metab_enzyme"/>
</dbReference>
<dbReference type="GO" id="GO:0010133">
    <property type="term" value="P:L-proline catabolic process to L-glutamate"/>
    <property type="evidence" value="ECO:0007669"/>
    <property type="project" value="TreeGrafter"/>
</dbReference>
<dbReference type="GO" id="GO:0009898">
    <property type="term" value="C:cytoplasmic side of plasma membrane"/>
    <property type="evidence" value="ECO:0007669"/>
    <property type="project" value="TreeGrafter"/>
</dbReference>
<dbReference type="PANTHER" id="PTHR42862:SF1">
    <property type="entry name" value="DELTA-1-PYRROLINE-5-CARBOXYLATE DEHYDROGENASE 2, ISOFORM A-RELATED"/>
    <property type="match status" value="1"/>
</dbReference>
<dbReference type="AlphaFoldDB" id="A0A0B8QFF5"/>
<dbReference type="InterPro" id="IPR016161">
    <property type="entry name" value="Ald_DH/histidinol_DH"/>
</dbReference>
<evidence type="ECO:0000256" key="1">
    <source>
        <dbReference type="ARBA" id="ARBA00004786"/>
    </source>
</evidence>
<dbReference type="EC" id="1.2.1.88" evidence="2"/>